<dbReference type="HAMAP" id="MF_00060">
    <property type="entry name" value="SurE"/>
    <property type="match status" value="1"/>
</dbReference>
<dbReference type="InterPro" id="IPR030048">
    <property type="entry name" value="SurE"/>
</dbReference>
<dbReference type="PANTHER" id="PTHR30457:SF12">
    <property type="entry name" value="5'_3'-NUCLEOTIDASE SURE"/>
    <property type="match status" value="1"/>
</dbReference>
<feature type="non-terminal residue" evidence="11">
    <location>
        <position position="1"/>
    </location>
</feature>
<keyword evidence="9" id="KW-0378">Hydrolase</keyword>
<dbReference type="GO" id="GO:0046872">
    <property type="term" value="F:metal ion binding"/>
    <property type="evidence" value="ECO:0007669"/>
    <property type="project" value="UniProtKB-KW"/>
</dbReference>
<dbReference type="InterPro" id="IPR036523">
    <property type="entry name" value="SurE-like_sf"/>
</dbReference>
<dbReference type="FunFam" id="3.40.1210.10:FF:000001">
    <property type="entry name" value="5'/3'-nucleotidase SurE"/>
    <property type="match status" value="1"/>
</dbReference>
<dbReference type="AlphaFoldDB" id="A0A0F9Q7D7"/>
<organism evidence="11">
    <name type="scientific">marine sediment metagenome</name>
    <dbReference type="NCBI Taxonomy" id="412755"/>
    <lineage>
        <taxon>unclassified sequences</taxon>
        <taxon>metagenomes</taxon>
        <taxon>ecological metagenomes</taxon>
    </lineage>
</organism>
<accession>A0A0F9Q7D7</accession>
<evidence type="ECO:0000256" key="3">
    <source>
        <dbReference type="ARBA" id="ARBA00004496"/>
    </source>
</evidence>
<protein>
    <recommendedName>
        <fullName evidence="5">5'-nucleotidase</fullName>
        <ecNumber evidence="5">3.1.3.5</ecNumber>
    </recommendedName>
</protein>
<dbReference type="NCBIfam" id="TIGR00087">
    <property type="entry name" value="surE"/>
    <property type="match status" value="1"/>
</dbReference>
<evidence type="ECO:0000256" key="4">
    <source>
        <dbReference type="ARBA" id="ARBA00011062"/>
    </source>
</evidence>
<evidence type="ECO:0000256" key="2">
    <source>
        <dbReference type="ARBA" id="ARBA00001946"/>
    </source>
</evidence>
<comment type="subcellular location">
    <subcellularLocation>
        <location evidence="3">Cytoplasm</location>
    </subcellularLocation>
</comment>
<evidence type="ECO:0000256" key="5">
    <source>
        <dbReference type="ARBA" id="ARBA00012643"/>
    </source>
</evidence>
<evidence type="ECO:0000256" key="8">
    <source>
        <dbReference type="ARBA" id="ARBA00022741"/>
    </source>
</evidence>
<dbReference type="SUPFAM" id="SSF64167">
    <property type="entry name" value="SurE-like"/>
    <property type="match status" value="1"/>
</dbReference>
<feature type="domain" description="Survival protein SurE-like phosphatase/nucleotidase" evidence="10">
    <location>
        <begin position="6"/>
        <end position="186"/>
    </location>
</feature>
<gene>
    <name evidence="11" type="ORF">LCGC14_0753970</name>
</gene>
<dbReference type="GO" id="GO:0008253">
    <property type="term" value="F:5'-nucleotidase activity"/>
    <property type="evidence" value="ECO:0007669"/>
    <property type="project" value="UniProtKB-EC"/>
</dbReference>
<comment type="catalytic activity">
    <reaction evidence="1">
        <text>a ribonucleoside 5'-phosphate + H2O = a ribonucleoside + phosphate</text>
        <dbReference type="Rhea" id="RHEA:12484"/>
        <dbReference type="ChEBI" id="CHEBI:15377"/>
        <dbReference type="ChEBI" id="CHEBI:18254"/>
        <dbReference type="ChEBI" id="CHEBI:43474"/>
        <dbReference type="ChEBI" id="CHEBI:58043"/>
        <dbReference type="EC" id="3.1.3.5"/>
    </reaction>
</comment>
<dbReference type="Gene3D" id="3.40.1210.10">
    <property type="entry name" value="Survival protein SurE-like phosphatase/nucleotidase"/>
    <property type="match status" value="1"/>
</dbReference>
<keyword evidence="7" id="KW-0479">Metal-binding</keyword>
<name>A0A0F9Q7D7_9ZZZZ</name>
<dbReference type="GO" id="GO:0005737">
    <property type="term" value="C:cytoplasm"/>
    <property type="evidence" value="ECO:0007669"/>
    <property type="project" value="UniProtKB-SubCell"/>
</dbReference>
<comment type="caution">
    <text evidence="11">The sequence shown here is derived from an EMBL/GenBank/DDBJ whole genome shotgun (WGS) entry which is preliminary data.</text>
</comment>
<evidence type="ECO:0000256" key="7">
    <source>
        <dbReference type="ARBA" id="ARBA00022723"/>
    </source>
</evidence>
<dbReference type="EC" id="3.1.3.5" evidence="5"/>
<evidence type="ECO:0000259" key="10">
    <source>
        <dbReference type="Pfam" id="PF01975"/>
    </source>
</evidence>
<dbReference type="GO" id="GO:0000166">
    <property type="term" value="F:nucleotide binding"/>
    <property type="evidence" value="ECO:0007669"/>
    <property type="project" value="UniProtKB-KW"/>
</dbReference>
<evidence type="ECO:0000256" key="9">
    <source>
        <dbReference type="ARBA" id="ARBA00022801"/>
    </source>
</evidence>
<evidence type="ECO:0000256" key="6">
    <source>
        <dbReference type="ARBA" id="ARBA00022490"/>
    </source>
</evidence>
<proteinExistence type="inferred from homology"/>
<comment type="cofactor">
    <cofactor evidence="2">
        <name>Mg(2+)</name>
        <dbReference type="ChEBI" id="CHEBI:18420"/>
    </cofactor>
</comment>
<dbReference type="GO" id="GO:0008254">
    <property type="term" value="F:3'-nucleotidase activity"/>
    <property type="evidence" value="ECO:0007669"/>
    <property type="project" value="TreeGrafter"/>
</dbReference>
<dbReference type="InterPro" id="IPR002828">
    <property type="entry name" value="SurE-like_Pase/nucleotidase"/>
</dbReference>
<comment type="similarity">
    <text evidence="4">Belongs to the SurE nucleotidase family.</text>
</comment>
<dbReference type="EMBL" id="LAZR01001834">
    <property type="protein sequence ID" value="KKN38374.1"/>
    <property type="molecule type" value="Genomic_DNA"/>
</dbReference>
<dbReference type="GO" id="GO:0004309">
    <property type="term" value="F:exopolyphosphatase activity"/>
    <property type="evidence" value="ECO:0007669"/>
    <property type="project" value="TreeGrafter"/>
</dbReference>
<sequence length="258" mass="28602">VMKPLIFLTNDDGFFAEGIEALSRNLKDLGRIYVVAPDRERSTASLSLTLRRPLRVKKIKTNTYAVDGTPADCVYIALKKLLPQKPSLLISGINKGPNLGQQDISYSGTVAAAIQGTFLQIPSIAVSLFPDKNHKYSYDSSAKIVNSIAMKLLENKIPEKMTLNINFPPPPIKGIKITKLGQKRYNPEIIEKKDPMQNSYYWIGPGNPKAEGAKNSDVMVVKEGYISITPLHTDLTNYKTIQHPTFKNIVVSITDELS</sequence>
<dbReference type="PANTHER" id="PTHR30457">
    <property type="entry name" value="5'-NUCLEOTIDASE SURE"/>
    <property type="match status" value="1"/>
</dbReference>
<evidence type="ECO:0000313" key="11">
    <source>
        <dbReference type="EMBL" id="KKN38374.1"/>
    </source>
</evidence>
<keyword evidence="6" id="KW-0963">Cytoplasm</keyword>
<keyword evidence="8" id="KW-0547">Nucleotide-binding</keyword>
<dbReference type="Pfam" id="PF01975">
    <property type="entry name" value="SurE"/>
    <property type="match status" value="1"/>
</dbReference>
<dbReference type="NCBIfam" id="NF001490">
    <property type="entry name" value="PRK00346.1-4"/>
    <property type="match status" value="1"/>
</dbReference>
<reference evidence="11" key="1">
    <citation type="journal article" date="2015" name="Nature">
        <title>Complex archaea that bridge the gap between prokaryotes and eukaryotes.</title>
        <authorList>
            <person name="Spang A."/>
            <person name="Saw J.H."/>
            <person name="Jorgensen S.L."/>
            <person name="Zaremba-Niedzwiedzka K."/>
            <person name="Martijn J."/>
            <person name="Lind A.E."/>
            <person name="van Eijk R."/>
            <person name="Schleper C."/>
            <person name="Guy L."/>
            <person name="Ettema T.J."/>
        </authorList>
    </citation>
    <scope>NUCLEOTIDE SEQUENCE</scope>
</reference>
<evidence type="ECO:0000256" key="1">
    <source>
        <dbReference type="ARBA" id="ARBA00000815"/>
    </source>
</evidence>